<keyword evidence="2" id="KW-1185">Reference proteome</keyword>
<protein>
    <submittedName>
        <fullName evidence="1">Uncharacterized protein</fullName>
    </submittedName>
</protein>
<reference evidence="1 2" key="1">
    <citation type="submission" date="2022-10" db="EMBL/GenBank/DDBJ databases">
        <title>Chitinophaga nivalis PC15 sp. nov., isolated from Pyeongchang county, South Korea.</title>
        <authorList>
            <person name="Trinh H.N."/>
        </authorList>
    </citation>
    <scope>NUCLEOTIDE SEQUENCE [LARGE SCALE GENOMIC DNA]</scope>
    <source>
        <strain evidence="1 2">PC14</strain>
    </source>
</reference>
<accession>A0ABT3IJZ2</accession>
<name>A0ABT3IJZ2_9BACT</name>
<evidence type="ECO:0000313" key="2">
    <source>
        <dbReference type="Proteomes" id="UP001207742"/>
    </source>
</evidence>
<evidence type="ECO:0000313" key="1">
    <source>
        <dbReference type="EMBL" id="MCW3484268.1"/>
    </source>
</evidence>
<dbReference type="Proteomes" id="UP001207742">
    <property type="component" value="Unassembled WGS sequence"/>
</dbReference>
<sequence>MRIEENHPAANSIKISTAHLQELTPIKPCRAFFGKEPQKAGSIGGYVFYTILG</sequence>
<dbReference type="RefSeq" id="WP_264729787.1">
    <property type="nucleotide sequence ID" value="NZ_JAPDNR010000001.1"/>
</dbReference>
<gene>
    <name evidence="1" type="ORF">OL497_10210</name>
</gene>
<dbReference type="EMBL" id="JAPDNS010000001">
    <property type="protein sequence ID" value="MCW3484268.1"/>
    <property type="molecule type" value="Genomic_DNA"/>
</dbReference>
<proteinExistence type="predicted"/>
<organism evidence="1 2">
    <name type="scientific">Chitinophaga nivalis</name>
    <dbReference type="NCBI Taxonomy" id="2991709"/>
    <lineage>
        <taxon>Bacteria</taxon>
        <taxon>Pseudomonadati</taxon>
        <taxon>Bacteroidota</taxon>
        <taxon>Chitinophagia</taxon>
        <taxon>Chitinophagales</taxon>
        <taxon>Chitinophagaceae</taxon>
        <taxon>Chitinophaga</taxon>
    </lineage>
</organism>
<comment type="caution">
    <text evidence="1">The sequence shown here is derived from an EMBL/GenBank/DDBJ whole genome shotgun (WGS) entry which is preliminary data.</text>
</comment>